<dbReference type="AlphaFoldDB" id="A0A4Z1BVK7"/>
<gene>
    <name evidence="2" type="ORF">E4J94_11610</name>
</gene>
<dbReference type="EMBL" id="SRPE01000007">
    <property type="protein sequence ID" value="TGN26465.1"/>
    <property type="molecule type" value="Genomic_DNA"/>
</dbReference>
<dbReference type="OrthoDB" id="3654724at2"/>
<dbReference type="RefSeq" id="WP_135835967.1">
    <property type="nucleotide sequence ID" value="NZ_SRPE01000007.1"/>
</dbReference>
<organism evidence="2 3">
    <name type="scientific">Empedobacter tilapiae</name>
    <dbReference type="NCBI Taxonomy" id="2491114"/>
    <lineage>
        <taxon>Bacteria</taxon>
        <taxon>Pseudomonadati</taxon>
        <taxon>Bacteroidota</taxon>
        <taxon>Flavobacteriia</taxon>
        <taxon>Flavobacteriales</taxon>
        <taxon>Weeksellaceae</taxon>
        <taxon>Empedobacter</taxon>
    </lineage>
</organism>
<protein>
    <submittedName>
        <fullName evidence="2">DUF262 domain-containing protein</fullName>
    </submittedName>
</protein>
<keyword evidence="3" id="KW-1185">Reference proteome</keyword>
<evidence type="ECO:0000259" key="1">
    <source>
        <dbReference type="Pfam" id="PF03235"/>
    </source>
</evidence>
<dbReference type="Pfam" id="PF03235">
    <property type="entry name" value="GmrSD_N"/>
    <property type="match status" value="1"/>
</dbReference>
<proteinExistence type="predicted"/>
<reference evidence="2 3" key="1">
    <citation type="submission" date="2019-03" db="EMBL/GenBank/DDBJ databases">
        <title>Empedobacter tilapiae sp. nov., isolated from an intestine of Nile tilapia Oreochromis niloticus.</title>
        <authorList>
            <person name="Kim Y.-O."/>
            <person name="Yoon J.-H."/>
        </authorList>
    </citation>
    <scope>NUCLEOTIDE SEQUENCE [LARGE SCALE GENOMIC DNA]</scope>
    <source>
        <strain evidence="2 3">MRS2</strain>
    </source>
</reference>
<comment type="caution">
    <text evidence="2">The sequence shown here is derived from an EMBL/GenBank/DDBJ whole genome shotgun (WGS) entry which is preliminary data.</text>
</comment>
<accession>A0A4Z1BVK7</accession>
<feature type="domain" description="GmrSD restriction endonucleases N-terminal" evidence="1">
    <location>
        <begin position="12"/>
        <end position="271"/>
    </location>
</feature>
<sequence>MKNTFYTFWQLIDECTIEIPTIQRDYTYGREGSREISKKLIHSILKSLQDNDASLHLDFVYGKKLGIDNFIALERNKNSIDTLLLSLKNYAENLNISVNFNTQQKQNLEAEVVTFIPLDGQQRLTTLFLVHWYVSNVLKDNTSKKVLQRFKYATRTSSKEFLQFLTNDTYHFDCNSKTFRKNIENHEGFFTKWLKDPTVISMLSVLEETHKQFLEKRLEAREVWEKLEKKEVITFDFFDLEDFELTDELYLKMNARGKKLTHFENFKAWLFKEFTNQIQINGWKKKIDLEWNDLFWNQKPLGDSKIDIPYLQFFKNMFLGDFLMDESISEKDSNIDLLRSETDFNPVSLFEKNIIFQNNIESYLTVLEYCINLKIKINPLYNEAENVNNFLFSKNIGLSWWHTTMYFAITRYIIKNKSNLTHINKWTRVISNLIYNTPIESPKLFSEAAISILELLDKVQDQNVYEVIEQLKTSEISFFNEKQKEEEIFKAKKIINEPQHDWEVLFIDLENHNYFYGQIGFIFKLNESKDYSIFIENSLKTRLLFSEEIMKNSNYLLYRSFLTFGNCFLKNGNNLTYPSNLRGTLRNRNENWRRFIDQKFIFLKQLVDEINPIDNITSQLNDLINCYVFSSTNNSKLIKNPVLLSYPEKNHIRIYDNGYYLLNKTRIYGFFKEVFTYDWFIMNPSTCKEHSIEYIDGKGEDSDPGLLLKNINKKIIIDSKSLKFKLEDESDIYETVEEILKKMKVNV</sequence>
<dbReference type="Proteomes" id="UP000297998">
    <property type="component" value="Unassembled WGS sequence"/>
</dbReference>
<name>A0A4Z1BVK7_9FLAO</name>
<evidence type="ECO:0000313" key="3">
    <source>
        <dbReference type="Proteomes" id="UP000297998"/>
    </source>
</evidence>
<dbReference type="InterPro" id="IPR004919">
    <property type="entry name" value="GmrSD_N"/>
</dbReference>
<evidence type="ECO:0000313" key="2">
    <source>
        <dbReference type="EMBL" id="TGN26465.1"/>
    </source>
</evidence>